<geneLocation type="mitochondrion" evidence="2"/>
<evidence type="ECO:0000256" key="1">
    <source>
        <dbReference type="SAM" id="Phobius"/>
    </source>
</evidence>
<accession>A0A3P3Y3R2</accession>
<reference evidence="2 3" key="1">
    <citation type="submission" date="2018-03" db="EMBL/GenBank/DDBJ databases">
        <authorList>
            <person name="Fogelqvist J."/>
        </authorList>
    </citation>
    <scope>NUCLEOTIDE SEQUENCE [LARGE SCALE GENOMIC DNA]</scope>
</reference>
<gene>
    <name evidence="2" type="ORF">PLBR_LOCUS2030</name>
</gene>
<feature type="transmembrane region" description="Helical" evidence="1">
    <location>
        <begin position="72"/>
        <end position="96"/>
    </location>
</feature>
<dbReference type="AlphaFoldDB" id="A0A3P3Y3R2"/>
<dbReference type="Proteomes" id="UP000290189">
    <property type="component" value="Unassembled WGS sequence"/>
</dbReference>
<organism evidence="2 3">
    <name type="scientific">Plasmodiophora brassicae</name>
    <name type="common">Clubroot disease agent</name>
    <dbReference type="NCBI Taxonomy" id="37360"/>
    <lineage>
        <taxon>Eukaryota</taxon>
        <taxon>Sar</taxon>
        <taxon>Rhizaria</taxon>
        <taxon>Endomyxa</taxon>
        <taxon>Phytomyxea</taxon>
        <taxon>Plasmodiophorida</taxon>
        <taxon>Plasmodiophoridae</taxon>
        <taxon>Plasmodiophora</taxon>
    </lineage>
</organism>
<keyword evidence="1" id="KW-0472">Membrane</keyword>
<keyword evidence="2" id="KW-0496">Mitochondrion</keyword>
<sequence>MYVLYVRRACQHGGALWESMPSHVADRSSVAMSALTQVAHAAASLISVLSLNVFVILLILKLDTSDLLRKWSWALVMLPIFIAGAMASLAATMQAYDSPSEETRPLLAKGDPNDHQSLSSLVDRMTPSSITRYYQADVFMQLAVLVALVFAAAIAVLVQHDSCACSTVVPTLVGVLAAIYVVRGVATVLSVRASYQGYSNLVTAVSMYHITPNARRLMDFGRWHISSKASPGRRLVSTVQVSGTVSTILIGALATYQIRHDQCMSYCPDLFVQTQHMLFALYALEVLNLSRSMLFDWYATSISLKALLGRIESRPDAYKPPGEKLAG</sequence>
<protein>
    <submittedName>
        <fullName evidence="2">Uncharacterized protein</fullName>
    </submittedName>
</protein>
<evidence type="ECO:0000313" key="2">
    <source>
        <dbReference type="EMBL" id="SPQ94815.1"/>
    </source>
</evidence>
<keyword evidence="1" id="KW-0812">Transmembrane</keyword>
<evidence type="ECO:0000313" key="3">
    <source>
        <dbReference type="Proteomes" id="UP000290189"/>
    </source>
</evidence>
<name>A0A3P3Y3R2_PLABS</name>
<proteinExistence type="predicted"/>
<dbReference type="EMBL" id="OVEO01000003">
    <property type="protein sequence ID" value="SPQ94815.1"/>
    <property type="molecule type" value="Genomic_DNA"/>
</dbReference>
<keyword evidence="1" id="KW-1133">Transmembrane helix</keyword>
<feature type="transmembrane region" description="Helical" evidence="1">
    <location>
        <begin position="170"/>
        <end position="191"/>
    </location>
</feature>
<feature type="transmembrane region" description="Helical" evidence="1">
    <location>
        <begin position="38"/>
        <end position="60"/>
    </location>
</feature>
<feature type="transmembrane region" description="Helical" evidence="1">
    <location>
        <begin position="138"/>
        <end position="158"/>
    </location>
</feature>